<evidence type="ECO:0000259" key="1">
    <source>
        <dbReference type="Pfam" id="PF00561"/>
    </source>
</evidence>
<name>A0A7V8LLY6_9MYCO</name>
<protein>
    <recommendedName>
        <fullName evidence="1">AB hydrolase-1 domain-containing protein</fullName>
    </recommendedName>
</protein>
<dbReference type="GeneID" id="45764886"/>
<reference evidence="4 5" key="1">
    <citation type="submission" date="2015-09" db="EMBL/GenBank/DDBJ databases">
        <title>Genome Sequences of Mycobacterium immunogenum Isolates, Recuperated from a Chloraminated Drinking Water Distribution System Simulator Subjected to Episodes of Nitrification.</title>
        <authorList>
            <person name="Gomez-Alvarez V."/>
            <person name="Revetta R.P."/>
        </authorList>
    </citation>
    <scope>NUCLEOTIDE SEQUENCE [LARGE SCALE GENOMIC DNA]</scope>
    <source>
        <strain evidence="2 4">H008</strain>
        <strain evidence="3 5">H076</strain>
    </source>
</reference>
<accession>A0A7V8LLY6</accession>
<dbReference type="InterPro" id="IPR000073">
    <property type="entry name" value="AB_hydrolase_1"/>
</dbReference>
<evidence type="ECO:0000313" key="5">
    <source>
        <dbReference type="Proteomes" id="UP000037962"/>
    </source>
</evidence>
<dbReference type="AlphaFoldDB" id="A0A7V8LLY6"/>
<dbReference type="RefSeq" id="WP_043079992.1">
    <property type="nucleotide sequence ID" value="NZ_CP011530.1"/>
</dbReference>
<dbReference type="EMBL" id="LJFO01000012">
    <property type="protein sequence ID" value="KPG06905.1"/>
    <property type="molecule type" value="Genomic_DNA"/>
</dbReference>
<evidence type="ECO:0000313" key="4">
    <source>
        <dbReference type="Proteomes" id="UP000037843"/>
    </source>
</evidence>
<dbReference type="Pfam" id="PF00561">
    <property type="entry name" value="Abhydrolase_1"/>
    <property type="match status" value="1"/>
</dbReference>
<dbReference type="SUPFAM" id="SSF53474">
    <property type="entry name" value="alpha/beta-Hydrolases"/>
    <property type="match status" value="1"/>
</dbReference>
<dbReference type="GO" id="GO:0003824">
    <property type="term" value="F:catalytic activity"/>
    <property type="evidence" value="ECO:0007669"/>
    <property type="project" value="UniProtKB-ARBA"/>
</dbReference>
<dbReference type="OrthoDB" id="9773549at2"/>
<dbReference type="Proteomes" id="UP000037843">
    <property type="component" value="Unassembled WGS sequence"/>
</dbReference>
<dbReference type="Gene3D" id="3.40.50.1820">
    <property type="entry name" value="alpha/beta hydrolase"/>
    <property type="match status" value="1"/>
</dbReference>
<keyword evidence="5" id="KW-1185">Reference proteome</keyword>
<sequence length="255" mass="27290">MTRIQRSLNVVAAATRGVARAINPVSAAKRWPDHVNDWNGRAQSLSGIPVVLVPGSFVPGQFYWHRIAPVLISDGHPVFACNLPGWGTRGPDVMVAALETFVERVKRATGSGEVVLIGQSFGGVIIRDLLQRSPENVLSAITISSQHNGFRRVWNILFSAPGIRQAVTVICPMALELVTGSDYLSKINSAGDPRSPITTVTSVLDAFAPAASSAIPEATNIVLQELDPSVRSGHMLIGYDPATIKVIRDALADVR</sequence>
<evidence type="ECO:0000313" key="2">
    <source>
        <dbReference type="EMBL" id="KPG06905.1"/>
    </source>
</evidence>
<dbReference type="EMBL" id="LJFS01000028">
    <property type="protein sequence ID" value="KPG29928.1"/>
    <property type="molecule type" value="Genomic_DNA"/>
</dbReference>
<comment type="caution">
    <text evidence="2">The sequence shown here is derived from an EMBL/GenBank/DDBJ whole genome shotgun (WGS) entry which is preliminary data.</text>
</comment>
<dbReference type="KEGG" id="miz:BAB75_13515"/>
<organism evidence="2 4">
    <name type="scientific">Mycobacteroides immunogenum</name>
    <dbReference type="NCBI Taxonomy" id="83262"/>
    <lineage>
        <taxon>Bacteria</taxon>
        <taxon>Bacillati</taxon>
        <taxon>Actinomycetota</taxon>
        <taxon>Actinomycetes</taxon>
        <taxon>Mycobacteriales</taxon>
        <taxon>Mycobacteriaceae</taxon>
        <taxon>Mycobacteroides</taxon>
    </lineage>
</organism>
<feature type="domain" description="AB hydrolase-1" evidence="1">
    <location>
        <begin position="49"/>
        <end position="147"/>
    </location>
</feature>
<gene>
    <name evidence="2" type="ORF">AN908_20075</name>
    <name evidence="3" type="ORF">AN912_19655</name>
</gene>
<dbReference type="InterPro" id="IPR029058">
    <property type="entry name" value="AB_hydrolase_fold"/>
</dbReference>
<dbReference type="Proteomes" id="UP000037962">
    <property type="component" value="Unassembled WGS sequence"/>
</dbReference>
<proteinExistence type="predicted"/>
<evidence type="ECO:0000313" key="3">
    <source>
        <dbReference type="EMBL" id="KPG29928.1"/>
    </source>
</evidence>